<evidence type="ECO:0000256" key="6">
    <source>
        <dbReference type="ARBA" id="ARBA00023136"/>
    </source>
</evidence>
<name>A0A4R3TLI5_9FIRM</name>
<keyword evidence="7" id="KW-0869">Chloride channel</keyword>
<dbReference type="CDD" id="cd01031">
    <property type="entry name" value="EriC"/>
    <property type="match status" value="1"/>
</dbReference>
<protein>
    <submittedName>
        <fullName evidence="12">H+/Cl-antiporter ClcA</fullName>
    </submittedName>
</protein>
<accession>A0A4R3TLI5</accession>
<evidence type="ECO:0000256" key="3">
    <source>
        <dbReference type="ARBA" id="ARBA00022692"/>
    </source>
</evidence>
<keyword evidence="5" id="KW-0406">Ion transport</keyword>
<evidence type="ECO:0000313" key="12">
    <source>
        <dbReference type="EMBL" id="TCU63015.1"/>
    </source>
</evidence>
<keyword evidence="3 10" id="KW-0812">Transmembrane</keyword>
<dbReference type="Pfam" id="PF02080">
    <property type="entry name" value="TrkA_C"/>
    <property type="match status" value="1"/>
</dbReference>
<dbReference type="Gene3D" id="1.10.3080.10">
    <property type="entry name" value="Clc chloride channel"/>
    <property type="match status" value="1"/>
</dbReference>
<dbReference type="InterPro" id="IPR006037">
    <property type="entry name" value="RCK_C"/>
</dbReference>
<evidence type="ECO:0000259" key="11">
    <source>
        <dbReference type="PROSITE" id="PS51202"/>
    </source>
</evidence>
<dbReference type="SUPFAM" id="SSF116726">
    <property type="entry name" value="TrkA C-terminal domain-like"/>
    <property type="match status" value="1"/>
</dbReference>
<dbReference type="GO" id="GO:0006813">
    <property type="term" value="P:potassium ion transport"/>
    <property type="evidence" value="ECO:0007669"/>
    <property type="project" value="InterPro"/>
</dbReference>
<keyword evidence="8" id="KW-0868">Chloride</keyword>
<proteinExistence type="predicted"/>
<comment type="subcellular location">
    <subcellularLocation>
        <location evidence="1">Membrane</location>
        <topology evidence="1">Multi-pass membrane protein</topology>
    </subcellularLocation>
</comment>
<dbReference type="Gene3D" id="3.30.70.1450">
    <property type="entry name" value="Regulator of K+ conductance, C-terminal domain"/>
    <property type="match status" value="1"/>
</dbReference>
<evidence type="ECO:0000256" key="10">
    <source>
        <dbReference type="SAM" id="Phobius"/>
    </source>
</evidence>
<evidence type="ECO:0000256" key="4">
    <source>
        <dbReference type="ARBA" id="ARBA00022989"/>
    </source>
</evidence>
<comment type="caution">
    <text evidence="12">The sequence shown here is derived from an EMBL/GenBank/DDBJ whole genome shotgun (WGS) entry which is preliminary data.</text>
</comment>
<evidence type="ECO:0000256" key="1">
    <source>
        <dbReference type="ARBA" id="ARBA00004141"/>
    </source>
</evidence>
<feature type="transmembrane region" description="Helical" evidence="10">
    <location>
        <begin position="231"/>
        <end position="251"/>
    </location>
</feature>
<dbReference type="InterPro" id="IPR014743">
    <property type="entry name" value="Cl-channel_core"/>
</dbReference>
<dbReference type="Pfam" id="PF00654">
    <property type="entry name" value="Voltage_CLC"/>
    <property type="match status" value="1"/>
</dbReference>
<dbReference type="SUPFAM" id="SSF81340">
    <property type="entry name" value="Clc chloride channel"/>
    <property type="match status" value="1"/>
</dbReference>
<dbReference type="PANTHER" id="PTHR43427">
    <property type="entry name" value="CHLORIDE CHANNEL PROTEIN CLC-E"/>
    <property type="match status" value="1"/>
</dbReference>
<dbReference type="AlphaFoldDB" id="A0A4R3TLI5"/>
<keyword evidence="13" id="KW-1185">Reference proteome</keyword>
<feature type="domain" description="RCK C-terminal" evidence="11">
    <location>
        <begin position="436"/>
        <end position="518"/>
    </location>
</feature>
<dbReference type="EMBL" id="SMBP01000002">
    <property type="protein sequence ID" value="TCU63015.1"/>
    <property type="molecule type" value="Genomic_DNA"/>
</dbReference>
<dbReference type="PROSITE" id="PS51202">
    <property type="entry name" value="RCK_C"/>
    <property type="match status" value="1"/>
</dbReference>
<keyword evidence="9" id="KW-0407">Ion channel</keyword>
<sequence>MKKEKGSTRHILESEGNFKYVLIMEGLACGLLAGLIAIIYRLLLGYAEQFIAFMASVIWDNLLYIIGWFLFLLVLGVLIGWCLKQEPLISGSGIPQVEGEIISFLDQKWYKILPYKIVAGTLCAFGGLSLGREGPSIQLGAMGGKGMSRIFHRVKMEEKLLLTCGAAAGLSAAFNAPLAGVMFALEEVHKNFSVSVLVSVMCASVTGDFLSQYVFGLEPAFHFVVTETLPLGYYGSILLLGIICGLCGVLYNKMTLKFQDWYEKVPRLKAHYRVLIPLMIAGVLMLILPEVLGSGHTMIEMLSGKEPLLLKTLILLLVVKFIFSLASFGSGAPGGIFFPLLVLGSFVGAIYGLIAIQYFQIPEMYLANFIIMAMAAFFAAIVRAPITGIILIAEMSGTLTHLLPLALVSLCAYLTANILNCDPIYESLLHKLLWKNGVNLDAFQGKKHIVEAAIEIGSEVCEKKVSDIAWPGKCLIISIHRGNAEIIPKGDTVLFTGDTLMALINDEDAPYVQHALEKLCTRKLS</sequence>
<evidence type="ECO:0000256" key="9">
    <source>
        <dbReference type="ARBA" id="ARBA00023303"/>
    </source>
</evidence>
<dbReference type="PANTHER" id="PTHR43427:SF6">
    <property type="entry name" value="CHLORIDE CHANNEL PROTEIN CLC-E"/>
    <property type="match status" value="1"/>
</dbReference>
<feature type="transmembrane region" description="Helical" evidence="10">
    <location>
        <begin position="62"/>
        <end position="83"/>
    </location>
</feature>
<feature type="transmembrane region" description="Helical" evidence="10">
    <location>
        <begin position="336"/>
        <end position="359"/>
    </location>
</feature>
<evidence type="ECO:0000256" key="2">
    <source>
        <dbReference type="ARBA" id="ARBA00022448"/>
    </source>
</evidence>
<feature type="transmembrane region" description="Helical" evidence="10">
    <location>
        <begin position="365"/>
        <end position="386"/>
    </location>
</feature>
<feature type="transmembrane region" description="Helical" evidence="10">
    <location>
        <begin position="272"/>
        <end position="288"/>
    </location>
</feature>
<evidence type="ECO:0000256" key="7">
    <source>
        <dbReference type="ARBA" id="ARBA00023173"/>
    </source>
</evidence>
<dbReference type="Proteomes" id="UP000295773">
    <property type="component" value="Unassembled WGS sequence"/>
</dbReference>
<reference evidence="12 13" key="1">
    <citation type="submission" date="2019-03" db="EMBL/GenBank/DDBJ databases">
        <title>Genomic Encyclopedia of Type Strains, Phase IV (KMG-IV): sequencing the most valuable type-strain genomes for metagenomic binning, comparative biology and taxonomic classification.</title>
        <authorList>
            <person name="Goeker M."/>
        </authorList>
    </citation>
    <scope>NUCLEOTIDE SEQUENCE [LARGE SCALE GENOMIC DNA]</scope>
    <source>
        <strain evidence="12 13">DSM 29481</strain>
    </source>
</reference>
<organism evidence="12 13">
    <name type="scientific">Longicatena caecimuris</name>
    <dbReference type="NCBI Taxonomy" id="1796635"/>
    <lineage>
        <taxon>Bacteria</taxon>
        <taxon>Bacillati</taxon>
        <taxon>Bacillota</taxon>
        <taxon>Erysipelotrichia</taxon>
        <taxon>Erysipelotrichales</taxon>
        <taxon>Erysipelotrichaceae</taxon>
        <taxon>Longicatena</taxon>
    </lineage>
</organism>
<dbReference type="InterPro" id="IPR001807">
    <property type="entry name" value="ClC"/>
</dbReference>
<dbReference type="GO" id="GO:0008324">
    <property type="term" value="F:monoatomic cation transmembrane transporter activity"/>
    <property type="evidence" value="ECO:0007669"/>
    <property type="project" value="InterPro"/>
</dbReference>
<evidence type="ECO:0000256" key="5">
    <source>
        <dbReference type="ARBA" id="ARBA00023065"/>
    </source>
</evidence>
<feature type="transmembrane region" description="Helical" evidence="10">
    <location>
        <begin position="308"/>
        <end position="329"/>
    </location>
</feature>
<keyword evidence="2" id="KW-0813">Transport</keyword>
<evidence type="ECO:0000256" key="8">
    <source>
        <dbReference type="ARBA" id="ARBA00023214"/>
    </source>
</evidence>
<dbReference type="InterPro" id="IPR050368">
    <property type="entry name" value="ClC-type_chloride_channel"/>
</dbReference>
<dbReference type="GO" id="GO:0034707">
    <property type="term" value="C:chloride channel complex"/>
    <property type="evidence" value="ECO:0007669"/>
    <property type="project" value="UniProtKB-KW"/>
</dbReference>
<dbReference type="RefSeq" id="WP_008687527.1">
    <property type="nucleotide sequence ID" value="NZ_AP024510.1"/>
</dbReference>
<evidence type="ECO:0000313" key="13">
    <source>
        <dbReference type="Proteomes" id="UP000295773"/>
    </source>
</evidence>
<dbReference type="GO" id="GO:0005254">
    <property type="term" value="F:chloride channel activity"/>
    <property type="evidence" value="ECO:0007669"/>
    <property type="project" value="UniProtKB-KW"/>
</dbReference>
<dbReference type="InterPro" id="IPR036721">
    <property type="entry name" value="RCK_C_sf"/>
</dbReference>
<gene>
    <name evidence="12" type="ORF">EDD61_10214</name>
</gene>
<feature type="transmembrane region" description="Helical" evidence="10">
    <location>
        <begin position="20"/>
        <end position="42"/>
    </location>
</feature>
<feature type="transmembrane region" description="Helical" evidence="10">
    <location>
        <begin position="160"/>
        <end position="185"/>
    </location>
</feature>
<dbReference type="PRINTS" id="PR00762">
    <property type="entry name" value="CLCHANNEL"/>
</dbReference>
<keyword evidence="6 10" id="KW-0472">Membrane</keyword>
<keyword evidence="4 10" id="KW-1133">Transmembrane helix</keyword>
<dbReference type="GeneID" id="73796232"/>